<gene>
    <name evidence="3" type="ORF">scyTo_0024799</name>
</gene>
<dbReference type="GO" id="GO:0090407">
    <property type="term" value="P:organophosphate biosynthetic process"/>
    <property type="evidence" value="ECO:0007669"/>
    <property type="project" value="UniProtKB-ARBA"/>
</dbReference>
<dbReference type="PANTHER" id="PTHR13939">
    <property type="entry name" value="NICOTINAMIDE-NUCLEOTIDE AMIDOHYDROLASE PNCC"/>
    <property type="match status" value="1"/>
</dbReference>
<dbReference type="PANTHER" id="PTHR13939:SF0">
    <property type="entry name" value="NMN AMIDOHYDROLASE-LIKE PROTEIN YFAY"/>
    <property type="match status" value="1"/>
</dbReference>
<feature type="non-terminal residue" evidence="3">
    <location>
        <position position="289"/>
    </location>
</feature>
<dbReference type="Pfam" id="PF00994">
    <property type="entry name" value="MoCF_biosynth"/>
    <property type="match status" value="1"/>
</dbReference>
<dbReference type="AlphaFoldDB" id="A0A401QEW9"/>
<sequence length="289" mass="32049">GHTQDTNSFFMCRKLRSLGVKVEKVSVIPDEIGSIAEEVASFAGRYRYVLTSGGIGPTHDDVTFEGVARAFGESTFPHPELATLVGRFFGQADPASPQMKLARVPRSACLNYGRDGLTGERLKYPLVSVRNVFVFPGIPALLERALDGFEHLFRNERTRYSTREVFVDAEEMAITPVLDEAHRRFGRQLSLGSYPDWTSNYYRVKLTLDSECEAPLEEAQRFLLERLPVGAVVPLEKDPVAVSARDVYRLAQSESRLGQKVAAALRIVEDALAQYSLSEISVGFNGGKD</sequence>
<dbReference type="SMART" id="SM00852">
    <property type="entry name" value="MoCF_biosynth"/>
    <property type="match status" value="1"/>
</dbReference>
<reference evidence="3 4" key="1">
    <citation type="journal article" date="2018" name="Nat. Ecol. Evol.">
        <title>Shark genomes provide insights into elasmobranch evolution and the origin of vertebrates.</title>
        <authorList>
            <person name="Hara Y"/>
            <person name="Yamaguchi K"/>
            <person name="Onimaru K"/>
            <person name="Kadota M"/>
            <person name="Koyanagi M"/>
            <person name="Keeley SD"/>
            <person name="Tatsumi K"/>
            <person name="Tanaka K"/>
            <person name="Motone F"/>
            <person name="Kageyama Y"/>
            <person name="Nozu R"/>
            <person name="Adachi N"/>
            <person name="Nishimura O"/>
            <person name="Nakagawa R"/>
            <person name="Tanegashima C"/>
            <person name="Kiyatake I"/>
            <person name="Matsumoto R"/>
            <person name="Murakumo K"/>
            <person name="Nishida K"/>
            <person name="Terakita A"/>
            <person name="Kuratani S"/>
            <person name="Sato K"/>
            <person name="Hyodo S Kuraku.S."/>
        </authorList>
    </citation>
    <scope>NUCLEOTIDE SEQUENCE [LARGE SCALE GENOMIC DNA]</scope>
</reference>
<evidence type="ECO:0000259" key="2">
    <source>
        <dbReference type="SMART" id="SM00852"/>
    </source>
</evidence>
<organism evidence="3 4">
    <name type="scientific">Scyliorhinus torazame</name>
    <name type="common">Cloudy catshark</name>
    <name type="synonym">Catulus torazame</name>
    <dbReference type="NCBI Taxonomy" id="75743"/>
    <lineage>
        <taxon>Eukaryota</taxon>
        <taxon>Metazoa</taxon>
        <taxon>Chordata</taxon>
        <taxon>Craniata</taxon>
        <taxon>Vertebrata</taxon>
        <taxon>Chondrichthyes</taxon>
        <taxon>Elasmobranchii</taxon>
        <taxon>Galeomorphii</taxon>
        <taxon>Galeoidea</taxon>
        <taxon>Carcharhiniformes</taxon>
        <taxon>Scyliorhinidae</taxon>
        <taxon>Scyliorhinus</taxon>
    </lineage>
</organism>
<accession>A0A401QEW9</accession>
<comment type="similarity">
    <text evidence="1">In the N-terminal section; belongs to the MoaB/Mog family.</text>
</comment>
<keyword evidence="4" id="KW-1185">Reference proteome</keyword>
<protein>
    <recommendedName>
        <fullName evidence="2">MoaB/Mog domain-containing protein</fullName>
    </recommendedName>
</protein>
<dbReference type="InterPro" id="IPR001453">
    <property type="entry name" value="MoaB/Mog_dom"/>
</dbReference>
<dbReference type="Proteomes" id="UP000288216">
    <property type="component" value="Unassembled WGS sequence"/>
</dbReference>
<proteinExistence type="inferred from homology"/>
<dbReference type="OrthoDB" id="270728at2759"/>
<dbReference type="GO" id="GO:0006796">
    <property type="term" value="P:phosphate-containing compound metabolic process"/>
    <property type="evidence" value="ECO:0007669"/>
    <property type="project" value="UniProtKB-ARBA"/>
</dbReference>
<feature type="non-terminal residue" evidence="3">
    <location>
        <position position="1"/>
    </location>
</feature>
<dbReference type="InterPro" id="IPR056596">
    <property type="entry name" value="FLAD1_M"/>
</dbReference>
<dbReference type="STRING" id="75743.A0A401QEW9"/>
<dbReference type="OMA" id="EGWAPGC"/>
<name>A0A401QEW9_SCYTO</name>
<feature type="domain" description="MoaB/Mog" evidence="2">
    <location>
        <begin position="1"/>
        <end position="157"/>
    </location>
</feature>
<dbReference type="Pfam" id="PF24102">
    <property type="entry name" value="FLAD1_M"/>
    <property type="match status" value="1"/>
</dbReference>
<dbReference type="SUPFAM" id="SSF53218">
    <property type="entry name" value="Molybdenum cofactor biosynthesis proteins"/>
    <property type="match status" value="1"/>
</dbReference>
<comment type="caution">
    <text evidence="3">The sequence shown here is derived from an EMBL/GenBank/DDBJ whole genome shotgun (WGS) entry which is preliminary data.</text>
</comment>
<dbReference type="EMBL" id="BFAA01056368">
    <property type="protein sequence ID" value="GCB83903.1"/>
    <property type="molecule type" value="Genomic_DNA"/>
</dbReference>
<evidence type="ECO:0000256" key="1">
    <source>
        <dbReference type="ARBA" id="ARBA00007589"/>
    </source>
</evidence>
<evidence type="ECO:0000313" key="4">
    <source>
        <dbReference type="Proteomes" id="UP000288216"/>
    </source>
</evidence>
<dbReference type="InterPro" id="IPR036425">
    <property type="entry name" value="MoaB/Mog-like_dom_sf"/>
</dbReference>
<evidence type="ECO:0000313" key="3">
    <source>
        <dbReference type="EMBL" id="GCB83903.1"/>
    </source>
</evidence>
<dbReference type="InterPro" id="IPR050101">
    <property type="entry name" value="CinA"/>
</dbReference>
<dbReference type="Gene3D" id="3.40.980.10">
    <property type="entry name" value="MoaB/Mog-like domain"/>
    <property type="match status" value="1"/>
</dbReference>